<evidence type="ECO:0000313" key="3">
    <source>
        <dbReference type="Proteomes" id="UP001141806"/>
    </source>
</evidence>
<gene>
    <name evidence="2" type="ORF">NE237_029983</name>
</gene>
<dbReference type="EMBL" id="JAMYWD010000012">
    <property type="protein sequence ID" value="KAJ4953151.1"/>
    <property type="molecule type" value="Genomic_DNA"/>
</dbReference>
<dbReference type="InterPro" id="IPR007942">
    <property type="entry name" value="PLipase-like"/>
</dbReference>
<feature type="compositionally biased region" description="Basic and acidic residues" evidence="1">
    <location>
        <begin position="21"/>
        <end position="42"/>
    </location>
</feature>
<dbReference type="AlphaFoldDB" id="A0A9Q0GS61"/>
<name>A0A9Q0GS61_9MAGN</name>
<reference evidence="2" key="1">
    <citation type="journal article" date="2023" name="Plant J.">
        <title>The genome of the king protea, Protea cynaroides.</title>
        <authorList>
            <person name="Chang J."/>
            <person name="Duong T.A."/>
            <person name="Schoeman C."/>
            <person name="Ma X."/>
            <person name="Roodt D."/>
            <person name="Barker N."/>
            <person name="Li Z."/>
            <person name="Van de Peer Y."/>
            <person name="Mizrachi E."/>
        </authorList>
    </citation>
    <scope>NUCLEOTIDE SEQUENCE</scope>
    <source>
        <tissue evidence="2">Young leaves</tissue>
    </source>
</reference>
<dbReference type="PANTHER" id="PTHR35358:SF7">
    <property type="entry name" value="EXPRESSED PROTEIN"/>
    <property type="match status" value="1"/>
</dbReference>
<evidence type="ECO:0000256" key="1">
    <source>
        <dbReference type="SAM" id="MobiDB-lite"/>
    </source>
</evidence>
<evidence type="ECO:0000313" key="2">
    <source>
        <dbReference type="EMBL" id="KAJ4953151.1"/>
    </source>
</evidence>
<sequence>MEAPAESPIENNVPKCPFPPVKDHPICDDQEKHKENVMEEKQVTQASPPLKKGTNQKEPQRHRSPLHLVLNEEKSFMEWDILGDSGDFSKPVDNPSSTMPFKVAPALLDTAKAIWNRYGDIGINSSLHSIQFRSAIFTLICKVVIEMNKVGYNSLDRRTVKKWQDAVMDAENNGWEVGWLRQRVEEVTYNIEAAEILLEVKMKRDAERSKLKEFDEKIERHFTIASIFSKKAIELKEEKMRKTKEIESKVRVPKALAKAVETVSLWGTKAVGVGLLHSPSS</sequence>
<organism evidence="2 3">
    <name type="scientific">Protea cynaroides</name>
    <dbReference type="NCBI Taxonomy" id="273540"/>
    <lineage>
        <taxon>Eukaryota</taxon>
        <taxon>Viridiplantae</taxon>
        <taxon>Streptophyta</taxon>
        <taxon>Embryophyta</taxon>
        <taxon>Tracheophyta</taxon>
        <taxon>Spermatophyta</taxon>
        <taxon>Magnoliopsida</taxon>
        <taxon>Proteales</taxon>
        <taxon>Proteaceae</taxon>
        <taxon>Protea</taxon>
    </lineage>
</organism>
<dbReference type="Pfam" id="PF05278">
    <property type="entry name" value="PEARLI-4"/>
    <property type="match status" value="1"/>
</dbReference>
<keyword evidence="3" id="KW-1185">Reference proteome</keyword>
<dbReference type="Proteomes" id="UP001141806">
    <property type="component" value="Unassembled WGS sequence"/>
</dbReference>
<protein>
    <submittedName>
        <fullName evidence="2">Uncharacterized protein</fullName>
    </submittedName>
</protein>
<comment type="caution">
    <text evidence="2">The sequence shown here is derived from an EMBL/GenBank/DDBJ whole genome shotgun (WGS) entry which is preliminary data.</text>
</comment>
<dbReference type="PANTHER" id="PTHR35358">
    <property type="entry name" value="OS06G0711100 PROTEIN"/>
    <property type="match status" value="1"/>
</dbReference>
<feature type="region of interest" description="Disordered" evidence="1">
    <location>
        <begin position="1"/>
        <end position="63"/>
    </location>
</feature>
<proteinExistence type="predicted"/>
<accession>A0A9Q0GS61</accession>
<dbReference type="OrthoDB" id="1096033at2759"/>